<dbReference type="AlphaFoldDB" id="L7IXH3"/>
<dbReference type="EMBL" id="JH794891">
    <property type="protein sequence ID" value="ELQ60637.1"/>
    <property type="molecule type" value="Genomic_DNA"/>
</dbReference>
<protein>
    <submittedName>
        <fullName evidence="1">Uncharacterized protein</fullName>
    </submittedName>
</protein>
<organism>
    <name type="scientific">Pyricularia oryzae (strain P131)</name>
    <name type="common">Rice blast fungus</name>
    <name type="synonym">Magnaporthe oryzae</name>
    <dbReference type="NCBI Taxonomy" id="1143193"/>
    <lineage>
        <taxon>Eukaryota</taxon>
        <taxon>Fungi</taxon>
        <taxon>Dikarya</taxon>
        <taxon>Ascomycota</taxon>
        <taxon>Pezizomycotina</taxon>
        <taxon>Sordariomycetes</taxon>
        <taxon>Sordariomycetidae</taxon>
        <taxon>Magnaporthales</taxon>
        <taxon>Pyriculariaceae</taxon>
        <taxon>Pyricularia</taxon>
    </lineage>
</organism>
<reference evidence="1" key="1">
    <citation type="journal article" date="2012" name="PLoS Genet.">
        <title>Comparative analysis of the genomes of two field isolates of the rice blast fungus Magnaporthe oryzae.</title>
        <authorList>
            <person name="Xue M."/>
            <person name="Yang J."/>
            <person name="Li Z."/>
            <person name="Hu S."/>
            <person name="Yao N."/>
            <person name="Dean R.A."/>
            <person name="Zhao W."/>
            <person name="Shen M."/>
            <person name="Zhang H."/>
            <person name="Li C."/>
            <person name="Liu L."/>
            <person name="Cao L."/>
            <person name="Xu X."/>
            <person name="Xing Y."/>
            <person name="Hsiang T."/>
            <person name="Zhang Z."/>
            <person name="Xu J.R."/>
            <person name="Peng Y.L."/>
        </authorList>
    </citation>
    <scope>NUCLEOTIDE SEQUENCE [LARGE SCALE GENOMIC DNA]</scope>
    <source>
        <strain evidence="1">P131</strain>
    </source>
</reference>
<feature type="non-terminal residue" evidence="1">
    <location>
        <position position="1"/>
    </location>
</feature>
<name>L7IXH3_PYRO1</name>
<evidence type="ECO:0000313" key="1">
    <source>
        <dbReference type="EMBL" id="ELQ60637.1"/>
    </source>
</evidence>
<accession>L7IXH3</accession>
<proteinExistence type="predicted"/>
<sequence>TITGARSRGGAVGRRDEVDAAALGVATLAPRACGQGVVASEFPLSTRLAGLLATVASAWNRSKSHGFGFHLLSGINPGLWFVLLFDANDAVTLAS</sequence>
<gene>
    <name evidence="1" type="ORF">OOW_P131scaffold01273g3</name>
</gene>